<gene>
    <name evidence="2" type="ORF">FGIG_03921</name>
</gene>
<reference evidence="2 3" key="1">
    <citation type="submission" date="2019-04" db="EMBL/GenBank/DDBJ databases">
        <title>Annotation for the trematode Fasciola gigantica.</title>
        <authorList>
            <person name="Choi Y.-J."/>
        </authorList>
    </citation>
    <scope>NUCLEOTIDE SEQUENCE [LARGE SCALE GENOMIC DNA]</scope>
    <source>
        <strain evidence="2">Uganda_cow_1</strain>
    </source>
</reference>
<sequence>MGPSPNVNEAPPSSSQDTMGHSSFNLSHRTPPNGLLSRTLEEHLLSEVPISMSGNFSANKNQTRILKAANSIQWPYNNSDAEVNPESRTNGLSHTSQSDDSLLWSTVDHCDENFRISCSGLAPVVNQLEEMIRGTKQENCECLMEFI</sequence>
<feature type="region of interest" description="Disordered" evidence="1">
    <location>
        <begin position="76"/>
        <end position="98"/>
    </location>
</feature>
<dbReference type="AlphaFoldDB" id="A0A504YUI3"/>
<dbReference type="EMBL" id="SUNJ01005051">
    <property type="protein sequence ID" value="TPP63936.1"/>
    <property type="molecule type" value="Genomic_DNA"/>
</dbReference>
<dbReference type="Proteomes" id="UP000316759">
    <property type="component" value="Unassembled WGS sequence"/>
</dbReference>
<keyword evidence="3" id="KW-1185">Reference proteome</keyword>
<evidence type="ECO:0000313" key="3">
    <source>
        <dbReference type="Proteomes" id="UP000316759"/>
    </source>
</evidence>
<feature type="compositionally biased region" description="Polar residues" evidence="1">
    <location>
        <begin position="1"/>
        <end position="30"/>
    </location>
</feature>
<protein>
    <submittedName>
        <fullName evidence="2">Uncharacterized protein</fullName>
    </submittedName>
</protein>
<organism evidence="2 3">
    <name type="scientific">Fasciola gigantica</name>
    <name type="common">Giant liver fluke</name>
    <dbReference type="NCBI Taxonomy" id="46835"/>
    <lineage>
        <taxon>Eukaryota</taxon>
        <taxon>Metazoa</taxon>
        <taxon>Spiralia</taxon>
        <taxon>Lophotrochozoa</taxon>
        <taxon>Platyhelminthes</taxon>
        <taxon>Trematoda</taxon>
        <taxon>Digenea</taxon>
        <taxon>Plagiorchiida</taxon>
        <taxon>Echinostomata</taxon>
        <taxon>Echinostomatoidea</taxon>
        <taxon>Fasciolidae</taxon>
        <taxon>Fasciola</taxon>
    </lineage>
</organism>
<accession>A0A504YUI3</accession>
<evidence type="ECO:0000313" key="2">
    <source>
        <dbReference type="EMBL" id="TPP63936.1"/>
    </source>
</evidence>
<feature type="region of interest" description="Disordered" evidence="1">
    <location>
        <begin position="1"/>
        <end position="35"/>
    </location>
</feature>
<proteinExistence type="predicted"/>
<comment type="caution">
    <text evidence="2">The sequence shown here is derived from an EMBL/GenBank/DDBJ whole genome shotgun (WGS) entry which is preliminary data.</text>
</comment>
<evidence type="ECO:0000256" key="1">
    <source>
        <dbReference type="SAM" id="MobiDB-lite"/>
    </source>
</evidence>
<name>A0A504YUI3_FASGI</name>